<proteinExistence type="predicted"/>
<dbReference type="Pfam" id="PF00100">
    <property type="entry name" value="Zona_pellucida"/>
    <property type="match status" value="1"/>
</dbReference>
<evidence type="ECO:0000256" key="3">
    <source>
        <dbReference type="ARBA" id="ARBA00023180"/>
    </source>
</evidence>
<dbReference type="InterPro" id="IPR048290">
    <property type="entry name" value="ZP_chr"/>
</dbReference>
<keyword evidence="1" id="KW-0732">Signal</keyword>
<name>A0A3Q2XZJ7_HIPCM</name>
<sequence length="294" mass="31968">MHFFLFCLDDRASLGPSHLICGFDKIKAGLNSLRVEKAGYNPRSGNLADRSCSRVREQSGIVWYEADTRAGACGNMLTTNQTHLIYSNSLFIYPTNGPSFSLPLKLPFSCAYPRYTNSMLNVAIRPALDPEGASGMPGDEIRASMVLYHTSNYTEPFAAGAVVLPVGSLLYVEVSVDKGDPGLALVLEDCFASHSPDPATAEPYSLIHDKCAADPRQVSVVESGSSLQARFSALFLPPQGEYRDVYLHCTFSLCDRGRHSCIPPCVARASRSFSDSAPMKPLTIGPITWEKSSE</sequence>
<keyword evidence="6" id="KW-1185">Reference proteome</keyword>
<dbReference type="PRINTS" id="PR00023">
    <property type="entry name" value="ZPELLUCIDA"/>
</dbReference>
<protein>
    <recommendedName>
        <fullName evidence="4">ZP domain-containing protein</fullName>
    </recommendedName>
</protein>
<keyword evidence="2" id="KW-1015">Disulfide bond</keyword>
<dbReference type="InterPro" id="IPR055356">
    <property type="entry name" value="ZP-N"/>
</dbReference>
<evidence type="ECO:0000259" key="4">
    <source>
        <dbReference type="PROSITE" id="PS51034"/>
    </source>
</evidence>
<dbReference type="AlphaFoldDB" id="A0A3Q2XZJ7"/>
<evidence type="ECO:0000313" key="6">
    <source>
        <dbReference type="Proteomes" id="UP000264820"/>
    </source>
</evidence>
<dbReference type="GeneTree" id="ENSGT00940000156038"/>
<dbReference type="PROSITE" id="PS51034">
    <property type="entry name" value="ZP_2"/>
    <property type="match status" value="1"/>
</dbReference>
<evidence type="ECO:0000256" key="1">
    <source>
        <dbReference type="ARBA" id="ARBA00022729"/>
    </source>
</evidence>
<dbReference type="OMA" id="MFIPNIT"/>
<dbReference type="Proteomes" id="UP000264820">
    <property type="component" value="Unplaced"/>
</dbReference>
<dbReference type="PANTHER" id="PTHR14002">
    <property type="entry name" value="ENDOGLIN/TGF-BETA RECEPTOR TYPE III"/>
    <property type="match status" value="1"/>
</dbReference>
<dbReference type="STRING" id="109280.ENSHCOP00000009912"/>
<dbReference type="InterPro" id="IPR001507">
    <property type="entry name" value="ZP_dom"/>
</dbReference>
<dbReference type="SMART" id="SM00241">
    <property type="entry name" value="ZP"/>
    <property type="match status" value="1"/>
</dbReference>
<evidence type="ECO:0000256" key="2">
    <source>
        <dbReference type="ARBA" id="ARBA00023157"/>
    </source>
</evidence>
<accession>A0A3Q2XZJ7</accession>
<dbReference type="InterPro" id="IPR055355">
    <property type="entry name" value="ZP-C"/>
</dbReference>
<dbReference type="Gene3D" id="2.60.40.4100">
    <property type="entry name" value="Zona pellucida, ZP-C domain"/>
    <property type="match status" value="1"/>
</dbReference>
<dbReference type="PANTHER" id="PTHR14002:SF1">
    <property type="entry name" value="ENDOGLIN"/>
    <property type="match status" value="1"/>
</dbReference>
<dbReference type="InterPro" id="IPR042235">
    <property type="entry name" value="ZP-C_dom"/>
</dbReference>
<dbReference type="Ensembl" id="ENSHCOT00000016162.1">
    <property type="protein sequence ID" value="ENSHCOP00000009912.1"/>
    <property type="gene ID" value="ENSHCOG00000012427.1"/>
</dbReference>
<dbReference type="Gene3D" id="2.60.40.3210">
    <property type="entry name" value="Zona pellucida, ZP-N domain"/>
    <property type="match status" value="1"/>
</dbReference>
<feature type="domain" description="ZP" evidence="4">
    <location>
        <begin position="20"/>
        <end position="272"/>
    </location>
</feature>
<organism evidence="5 6">
    <name type="scientific">Hippocampus comes</name>
    <name type="common">Tiger tail seahorse</name>
    <dbReference type="NCBI Taxonomy" id="109280"/>
    <lineage>
        <taxon>Eukaryota</taxon>
        <taxon>Metazoa</taxon>
        <taxon>Chordata</taxon>
        <taxon>Craniata</taxon>
        <taxon>Vertebrata</taxon>
        <taxon>Euteleostomi</taxon>
        <taxon>Actinopterygii</taxon>
        <taxon>Neopterygii</taxon>
        <taxon>Teleostei</taxon>
        <taxon>Neoteleostei</taxon>
        <taxon>Acanthomorphata</taxon>
        <taxon>Syngnathiaria</taxon>
        <taxon>Syngnathiformes</taxon>
        <taxon>Syngnathoidei</taxon>
        <taxon>Syngnathidae</taxon>
        <taxon>Hippocampus</taxon>
    </lineage>
</organism>
<reference evidence="5" key="1">
    <citation type="submission" date="2025-08" db="UniProtKB">
        <authorList>
            <consortium name="Ensembl"/>
        </authorList>
    </citation>
    <scope>IDENTIFICATION</scope>
</reference>
<reference evidence="5" key="2">
    <citation type="submission" date="2025-09" db="UniProtKB">
        <authorList>
            <consortium name="Ensembl"/>
        </authorList>
    </citation>
    <scope>IDENTIFICATION</scope>
</reference>
<evidence type="ECO:0000313" key="5">
    <source>
        <dbReference type="Ensembl" id="ENSHCOP00000009912.1"/>
    </source>
</evidence>
<keyword evidence="3" id="KW-0325">Glycoprotein</keyword>
<dbReference type="Pfam" id="PF23344">
    <property type="entry name" value="ZP-N"/>
    <property type="match status" value="1"/>
</dbReference>